<evidence type="ECO:0000256" key="1">
    <source>
        <dbReference type="SAM" id="Phobius"/>
    </source>
</evidence>
<sequence length="214" mass="24002">MVGGPWESTGARVYLDRELPPGGAREYTAARKRGVRSFTMWTDPHRLKTWARVVTAPDDEKAPSRYEVYDGSDRFVGSVTRERSFTHGHLRTRWTAQQEGRAAAVGYKGRLAWWAVWWLIFPVQCVLAPAMLFSDGDIFRAPRRIGYRHGGTRVLDYGSGMQNHFHLTAVHAPDWNPQMLAALLALHTSHDGIMGDSWDKGADETANPAVPRSG</sequence>
<proteinExistence type="predicted"/>
<dbReference type="Proteomes" id="UP000176005">
    <property type="component" value="Unassembled WGS sequence"/>
</dbReference>
<comment type="caution">
    <text evidence="2">The sequence shown here is derived from an EMBL/GenBank/DDBJ whole genome shotgun (WGS) entry which is preliminary data.</text>
</comment>
<reference evidence="2 3" key="1">
    <citation type="journal article" date="2016" name="Front. Microbiol.">
        <title>Comparative Genomics Analysis of Streptomyces Species Reveals Their Adaptation to the Marine Environment and Their Diversity at the Genomic Level.</title>
        <authorList>
            <person name="Tian X."/>
            <person name="Zhang Z."/>
            <person name="Yang T."/>
            <person name="Chen M."/>
            <person name="Li J."/>
            <person name="Chen F."/>
            <person name="Yang J."/>
            <person name="Li W."/>
            <person name="Zhang B."/>
            <person name="Zhang Z."/>
            <person name="Wu J."/>
            <person name="Zhang C."/>
            <person name="Long L."/>
            <person name="Xiao J."/>
        </authorList>
    </citation>
    <scope>NUCLEOTIDE SEQUENCE [LARGE SCALE GENOMIC DNA]</scope>
    <source>
        <strain evidence="2 3">SCSIO 10429</strain>
    </source>
</reference>
<name>A0A1E7L4C0_9ACTN</name>
<dbReference type="EMBL" id="LJGW01000252">
    <property type="protein sequence ID" value="OEV11056.1"/>
    <property type="molecule type" value="Genomic_DNA"/>
</dbReference>
<keyword evidence="1" id="KW-1133">Transmembrane helix</keyword>
<evidence type="ECO:0000313" key="2">
    <source>
        <dbReference type="EMBL" id="OEV11056.1"/>
    </source>
</evidence>
<gene>
    <name evidence="2" type="ORF">AN218_14725</name>
</gene>
<evidence type="ECO:0000313" key="3">
    <source>
        <dbReference type="Proteomes" id="UP000176005"/>
    </source>
</evidence>
<keyword evidence="1" id="KW-0812">Transmembrane</keyword>
<accession>A0A1E7L4C0</accession>
<keyword evidence="1" id="KW-0472">Membrane</keyword>
<keyword evidence="3" id="KW-1185">Reference proteome</keyword>
<protein>
    <submittedName>
        <fullName evidence="2">Uncharacterized protein</fullName>
    </submittedName>
</protein>
<organism evidence="2 3">
    <name type="scientific">Streptomyces nanshensis</name>
    <dbReference type="NCBI Taxonomy" id="518642"/>
    <lineage>
        <taxon>Bacteria</taxon>
        <taxon>Bacillati</taxon>
        <taxon>Actinomycetota</taxon>
        <taxon>Actinomycetes</taxon>
        <taxon>Kitasatosporales</taxon>
        <taxon>Streptomycetaceae</taxon>
        <taxon>Streptomyces</taxon>
    </lineage>
</organism>
<feature type="transmembrane region" description="Helical" evidence="1">
    <location>
        <begin position="111"/>
        <end position="134"/>
    </location>
</feature>
<dbReference type="AlphaFoldDB" id="A0A1E7L4C0"/>